<dbReference type="InterPro" id="IPR010090">
    <property type="entry name" value="Phage_tape_meas"/>
</dbReference>
<gene>
    <name evidence="4" type="ORF">G9470_09850</name>
</gene>
<feature type="transmembrane region" description="Helical" evidence="2">
    <location>
        <begin position="424"/>
        <end position="445"/>
    </location>
</feature>
<accession>A0ABX1VNU7</accession>
<name>A0ABX1VNU7_9FIRM</name>
<dbReference type="RefSeq" id="WP_170821298.1">
    <property type="nucleotide sequence ID" value="NZ_JAAOXG010000019.1"/>
</dbReference>
<proteinExistence type="predicted"/>
<feature type="transmembrane region" description="Helical" evidence="2">
    <location>
        <begin position="457"/>
        <end position="480"/>
    </location>
</feature>
<dbReference type="NCBIfam" id="TIGR01760">
    <property type="entry name" value="tape_meas_TP901"/>
    <property type="match status" value="1"/>
</dbReference>
<evidence type="ECO:0000256" key="1">
    <source>
        <dbReference type="ARBA" id="ARBA00022612"/>
    </source>
</evidence>
<reference evidence="4 5" key="1">
    <citation type="submission" date="2020-03" db="EMBL/GenBank/DDBJ databases">
        <title>Genome Sequence of industrial isolate, B5A.</title>
        <authorList>
            <person name="Sharma S."/>
            <person name="Patil P.B."/>
            <person name="Korpole S."/>
        </authorList>
    </citation>
    <scope>NUCLEOTIDE SEQUENCE [LARGE SCALE GENOMIC DNA]</scope>
    <source>
        <strain evidence="4 5">PI-S10-B5A</strain>
    </source>
</reference>
<dbReference type="Gene3D" id="1.25.10.10">
    <property type="entry name" value="Leucine-rich Repeat Variant"/>
    <property type="match status" value="1"/>
</dbReference>
<evidence type="ECO:0000259" key="3">
    <source>
        <dbReference type="Pfam" id="PF10145"/>
    </source>
</evidence>
<keyword evidence="5" id="KW-1185">Reference proteome</keyword>
<organism evidence="4 5">
    <name type="scientific">Lacrimispora defluvii</name>
    <dbReference type="NCBI Taxonomy" id="2719233"/>
    <lineage>
        <taxon>Bacteria</taxon>
        <taxon>Bacillati</taxon>
        <taxon>Bacillota</taxon>
        <taxon>Clostridia</taxon>
        <taxon>Lachnospirales</taxon>
        <taxon>Lachnospiraceae</taxon>
        <taxon>Lacrimispora</taxon>
    </lineage>
</organism>
<dbReference type="Proteomes" id="UP000539052">
    <property type="component" value="Unassembled WGS sequence"/>
</dbReference>
<dbReference type="Pfam" id="PF10145">
    <property type="entry name" value="PhageMin_Tail"/>
    <property type="match status" value="1"/>
</dbReference>
<feature type="transmembrane region" description="Helical" evidence="2">
    <location>
        <begin position="486"/>
        <end position="508"/>
    </location>
</feature>
<dbReference type="EMBL" id="JAAOXG010000019">
    <property type="protein sequence ID" value="NNJ30088.1"/>
    <property type="molecule type" value="Genomic_DNA"/>
</dbReference>
<keyword evidence="1" id="KW-1188">Viral release from host cell</keyword>
<protein>
    <submittedName>
        <fullName evidence="4">Phage tail tape measure protein</fullName>
    </submittedName>
</protein>
<keyword evidence="2" id="KW-1133">Transmembrane helix</keyword>
<keyword evidence="2" id="KW-0472">Membrane</keyword>
<keyword evidence="2" id="KW-0812">Transmembrane</keyword>
<evidence type="ECO:0000256" key="2">
    <source>
        <dbReference type="SAM" id="Phobius"/>
    </source>
</evidence>
<sequence length="756" mass="79550">MASSKTLQAIVEIAGSLSPTLGKAAEEAQKSLGGINLKAVAVGAGVAAAGVAIGKATIEAGKYLVDLGSQFDNVVDTIRIGTGATGDALDSLTDDFNEVYKSVPTTMEDASKAIADYNTRLGLTGPELQNISKQALQVADMLGDDLGGVIEGSSQAFQAWNIDAADMGEAMDYVFKASQSTGVGFTDLMNNVQQFAPQLQEMGYSFEESTALIGQLDKAGVNTSEVLSAMKKGVGSLAKEGISASEGMEKYAEKIKNAGDMTEATTIASEIFGSKAGSTMAAAIRDGTLSVSDLTAELEKSSETIGGAADDTYDFAERLQLFKQQAQVALEPLANTMFDTLNELMPVVGEAMEGLIPIIQGLTETIIPVIQDIMPQLIPLFQEFVPVILQTAQSIGQQLIPPLLQMIQQVLPVVIQLVSSVLPLLSQIIASVLPVLVQLITAILPPIMQIISSILPVVIELLNTVLPILMTVIDLLMPILNTVMNLIGPIVSLIATAITPLISVLGSLISQVLEILAPALQFIAGIFTSVLGTAIQGIAPIVQSITQIFQGLIDFITNVFAGNWSGAWDGIVSVFSGIVSGIAGIFKAPINAIISGINAFIGGINSIKIPDWVPGVGGLGFNIPTIPMLATGGFTEGISIAGEAGTEAVISFDSAYRAANIGYWEKAGEMLGVYDKSETAIAGNLLSVDDFSLAELAQPSTTVVYDFSGFTWSPVIAGGTVKEDNDDLMRRLKAHEAEFFDWLERWIQTREVTAFA</sequence>
<dbReference type="PANTHER" id="PTHR37813">
    <property type="entry name" value="FELS-2 PROPHAGE PROTEIN"/>
    <property type="match status" value="1"/>
</dbReference>
<dbReference type="InterPro" id="IPR011989">
    <property type="entry name" value="ARM-like"/>
</dbReference>
<dbReference type="PANTHER" id="PTHR37813:SF1">
    <property type="entry name" value="FELS-2 PROPHAGE PROTEIN"/>
    <property type="match status" value="1"/>
</dbReference>
<dbReference type="InterPro" id="IPR016024">
    <property type="entry name" value="ARM-type_fold"/>
</dbReference>
<feature type="transmembrane region" description="Helical" evidence="2">
    <location>
        <begin position="515"/>
        <end position="539"/>
    </location>
</feature>
<feature type="domain" description="Phage tail tape measure protein" evidence="3">
    <location>
        <begin position="101"/>
        <end position="274"/>
    </location>
</feature>
<dbReference type="SUPFAM" id="SSF48371">
    <property type="entry name" value="ARM repeat"/>
    <property type="match status" value="1"/>
</dbReference>
<evidence type="ECO:0000313" key="4">
    <source>
        <dbReference type="EMBL" id="NNJ30088.1"/>
    </source>
</evidence>
<evidence type="ECO:0000313" key="5">
    <source>
        <dbReference type="Proteomes" id="UP000539052"/>
    </source>
</evidence>
<comment type="caution">
    <text evidence="4">The sequence shown here is derived from an EMBL/GenBank/DDBJ whole genome shotgun (WGS) entry which is preliminary data.</text>
</comment>